<keyword evidence="7 8" id="KW-0472">Membrane</keyword>
<evidence type="ECO:0000256" key="7">
    <source>
        <dbReference type="ARBA" id="ARBA00023136"/>
    </source>
</evidence>
<dbReference type="Pfam" id="PF13231">
    <property type="entry name" value="PMT_2"/>
    <property type="match status" value="1"/>
</dbReference>
<protein>
    <recommendedName>
        <fullName evidence="9">Glycosyltransferase RgtA/B/C/D-like domain-containing protein</fullName>
    </recommendedName>
</protein>
<evidence type="ECO:0000313" key="11">
    <source>
        <dbReference type="Proteomes" id="UP000231379"/>
    </source>
</evidence>
<comment type="subcellular location">
    <subcellularLocation>
        <location evidence="1">Cell membrane</location>
        <topology evidence="1">Multi-pass membrane protein</topology>
    </subcellularLocation>
</comment>
<feature type="transmembrane region" description="Helical" evidence="8">
    <location>
        <begin position="295"/>
        <end position="314"/>
    </location>
</feature>
<feature type="domain" description="Glycosyltransferase RgtA/B/C/D-like" evidence="9">
    <location>
        <begin position="67"/>
        <end position="226"/>
    </location>
</feature>
<dbReference type="GO" id="GO:0009103">
    <property type="term" value="P:lipopolysaccharide biosynthetic process"/>
    <property type="evidence" value="ECO:0007669"/>
    <property type="project" value="UniProtKB-ARBA"/>
</dbReference>
<proteinExistence type="predicted"/>
<dbReference type="EMBL" id="PFBM01000017">
    <property type="protein sequence ID" value="PIR82336.1"/>
    <property type="molecule type" value="Genomic_DNA"/>
</dbReference>
<evidence type="ECO:0000256" key="1">
    <source>
        <dbReference type="ARBA" id="ARBA00004651"/>
    </source>
</evidence>
<keyword evidence="4" id="KW-0808">Transferase</keyword>
<feature type="transmembrane region" description="Helical" evidence="8">
    <location>
        <begin position="114"/>
        <end position="133"/>
    </location>
</feature>
<dbReference type="PANTHER" id="PTHR33908:SF11">
    <property type="entry name" value="MEMBRANE PROTEIN"/>
    <property type="match status" value="1"/>
</dbReference>
<organism evidence="10 11">
    <name type="scientific">Candidatus Kaiserbacteria bacterium CG10_big_fil_rev_8_21_14_0_10_59_10</name>
    <dbReference type="NCBI Taxonomy" id="1974612"/>
    <lineage>
        <taxon>Bacteria</taxon>
        <taxon>Candidatus Kaiseribacteriota</taxon>
    </lineage>
</organism>
<accession>A0A2H0U9H4</accession>
<evidence type="ECO:0000256" key="6">
    <source>
        <dbReference type="ARBA" id="ARBA00022989"/>
    </source>
</evidence>
<dbReference type="Proteomes" id="UP000231379">
    <property type="component" value="Unassembled WGS sequence"/>
</dbReference>
<keyword evidence="5 8" id="KW-0812">Transmembrane</keyword>
<dbReference type="GO" id="GO:0005886">
    <property type="term" value="C:plasma membrane"/>
    <property type="evidence" value="ECO:0007669"/>
    <property type="project" value="UniProtKB-SubCell"/>
</dbReference>
<feature type="transmembrane region" description="Helical" evidence="8">
    <location>
        <begin position="320"/>
        <end position="340"/>
    </location>
</feature>
<keyword evidence="3" id="KW-0328">Glycosyltransferase</keyword>
<feature type="transmembrane region" description="Helical" evidence="8">
    <location>
        <begin position="209"/>
        <end position="235"/>
    </location>
</feature>
<sequence>MALYQSREAGHGGMFDALILIGLLSFVTALSLLFFADQSLRLDEAQSLWQTSRSPGAILSTVAADVHVPLHHLLLHFWRLLFGEGVEVARALSLILYLFNIPALYLLGRLAYSRSVGIFAATLFAISPFMNWYANEIRMYTLFALLATLNQYFFMRVFKLKDTLAWTPYVFTAILGVFTHYFFFLNLAAQGAFYALYRHLFPNGSRTHLIGTAALIFALFTPWVLYTLLLGEAVYQQPALSSPTTVDFFNTLAEFIFGFQGAQLNTVIVSLWPIALIVAFLALRKNVSLSNESAYFLLILLFSLGTAFVFSVLVRPVFLSRYLIFTIPALYLLLSALLSVYPRPLSRIAKEVTVALMLIALAASALRGASVEEEYRAASAYLAQHAQAHDVIILSPPFTLYPVEYYYRGLAPITTLPQWDRYVAGPIPSFSAETLEEDVAALTESYERVWIVLSFDQGYEEDLRLYFEENYHRIERLDFPSDITILLYRLRYDTQNARAAAM</sequence>
<name>A0A2H0U9H4_9BACT</name>
<evidence type="ECO:0000256" key="2">
    <source>
        <dbReference type="ARBA" id="ARBA00022475"/>
    </source>
</evidence>
<evidence type="ECO:0000256" key="4">
    <source>
        <dbReference type="ARBA" id="ARBA00022679"/>
    </source>
</evidence>
<dbReference type="InterPro" id="IPR050297">
    <property type="entry name" value="LipidA_mod_glycosyltrf_83"/>
</dbReference>
<reference evidence="11" key="1">
    <citation type="submission" date="2017-09" db="EMBL/GenBank/DDBJ databases">
        <title>Depth-based differentiation of microbial function through sediment-hosted aquifers and enrichment of novel symbionts in the deep terrestrial subsurface.</title>
        <authorList>
            <person name="Probst A.J."/>
            <person name="Ladd B."/>
            <person name="Jarett J.K."/>
            <person name="Geller-Mcgrath D.E."/>
            <person name="Sieber C.M.K."/>
            <person name="Emerson J.B."/>
            <person name="Anantharaman K."/>
            <person name="Thomas B.C."/>
            <person name="Malmstrom R."/>
            <person name="Stieglmeier M."/>
            <person name="Klingl A."/>
            <person name="Woyke T."/>
            <person name="Ryan C.M."/>
            <person name="Banfield J.F."/>
        </authorList>
    </citation>
    <scope>NUCLEOTIDE SEQUENCE [LARGE SCALE GENOMIC DNA]</scope>
</reference>
<keyword evidence="6 8" id="KW-1133">Transmembrane helix</keyword>
<evidence type="ECO:0000256" key="5">
    <source>
        <dbReference type="ARBA" id="ARBA00022692"/>
    </source>
</evidence>
<comment type="caution">
    <text evidence="10">The sequence shown here is derived from an EMBL/GenBank/DDBJ whole genome shotgun (WGS) entry which is preliminary data.</text>
</comment>
<keyword evidence="2" id="KW-1003">Cell membrane</keyword>
<dbReference type="AlphaFoldDB" id="A0A2H0U9H4"/>
<dbReference type="InterPro" id="IPR038731">
    <property type="entry name" value="RgtA/B/C-like"/>
</dbReference>
<evidence type="ECO:0000313" key="10">
    <source>
        <dbReference type="EMBL" id="PIR82336.1"/>
    </source>
</evidence>
<feature type="transmembrane region" description="Helical" evidence="8">
    <location>
        <begin position="89"/>
        <end position="108"/>
    </location>
</feature>
<evidence type="ECO:0000259" key="9">
    <source>
        <dbReference type="Pfam" id="PF13231"/>
    </source>
</evidence>
<gene>
    <name evidence="10" type="ORF">COU20_02840</name>
</gene>
<dbReference type="PANTHER" id="PTHR33908">
    <property type="entry name" value="MANNOSYLTRANSFERASE YKCB-RELATED"/>
    <property type="match status" value="1"/>
</dbReference>
<evidence type="ECO:0000256" key="3">
    <source>
        <dbReference type="ARBA" id="ARBA00022676"/>
    </source>
</evidence>
<feature type="transmembrane region" description="Helical" evidence="8">
    <location>
        <begin position="170"/>
        <end position="197"/>
    </location>
</feature>
<feature type="transmembrane region" description="Helical" evidence="8">
    <location>
        <begin position="12"/>
        <end position="36"/>
    </location>
</feature>
<feature type="transmembrane region" description="Helical" evidence="8">
    <location>
        <begin position="255"/>
        <end position="283"/>
    </location>
</feature>
<dbReference type="GO" id="GO:0016763">
    <property type="term" value="F:pentosyltransferase activity"/>
    <property type="evidence" value="ECO:0007669"/>
    <property type="project" value="TreeGrafter"/>
</dbReference>
<evidence type="ECO:0000256" key="8">
    <source>
        <dbReference type="SAM" id="Phobius"/>
    </source>
</evidence>